<dbReference type="AlphaFoldDB" id="A0A1I7NRL0"/>
<evidence type="ECO:0000256" key="8">
    <source>
        <dbReference type="SAM" id="Phobius"/>
    </source>
</evidence>
<evidence type="ECO:0000256" key="6">
    <source>
        <dbReference type="ARBA" id="ARBA00022989"/>
    </source>
</evidence>
<name>A0A1I7NRL0_9HYPH</name>
<feature type="transmembrane region" description="Helical" evidence="8">
    <location>
        <begin position="39"/>
        <end position="59"/>
    </location>
</feature>
<sequence length="95" mass="10070">MTLPDLINYGSYALLVALCVPLLLSFFRMLRGPGVADRFVALDMLTGIAVAMAALAAIVTGRREFLDVAFGLAVFGFVGTCALAAFLERKGGNKQ</sequence>
<dbReference type="PANTHER" id="PTHR34702">
    <property type="entry name" value="NA(+)/H(+) ANTIPORTER SUBUNIT F1"/>
    <property type="match status" value="1"/>
</dbReference>
<dbReference type="STRING" id="429728.SAMN05216456_2854"/>
<keyword evidence="3" id="KW-0813">Transport</keyword>
<evidence type="ECO:0000313" key="9">
    <source>
        <dbReference type="EMBL" id="SFV37306.1"/>
    </source>
</evidence>
<comment type="subcellular location">
    <subcellularLocation>
        <location evidence="1">Cell membrane</location>
        <topology evidence="1">Multi-pass membrane protein</topology>
    </subcellularLocation>
</comment>
<gene>
    <name evidence="9" type="ORF">SAMN05216456_2854</name>
</gene>
<proteinExistence type="inferred from homology"/>
<dbReference type="OrthoDB" id="9800226at2"/>
<keyword evidence="10" id="KW-1185">Reference proteome</keyword>
<keyword evidence="4" id="KW-1003">Cell membrane</keyword>
<evidence type="ECO:0000313" key="10">
    <source>
        <dbReference type="Proteomes" id="UP000199074"/>
    </source>
</evidence>
<dbReference type="PANTHER" id="PTHR34702:SF1">
    <property type="entry name" value="NA(+)_H(+) ANTIPORTER SUBUNIT F"/>
    <property type="match status" value="1"/>
</dbReference>
<dbReference type="Proteomes" id="UP000199074">
    <property type="component" value="Unassembled WGS sequence"/>
</dbReference>
<keyword evidence="7 8" id="KW-0472">Membrane</keyword>
<feature type="transmembrane region" description="Helical" evidence="8">
    <location>
        <begin position="65"/>
        <end position="87"/>
    </location>
</feature>
<keyword evidence="5 8" id="KW-0812">Transmembrane</keyword>
<comment type="similarity">
    <text evidence="2">Belongs to the CPA3 antiporters (TC 2.A.63) subunit F family.</text>
</comment>
<organism evidence="9 10">
    <name type="scientific">Devosia crocina</name>
    <dbReference type="NCBI Taxonomy" id="429728"/>
    <lineage>
        <taxon>Bacteria</taxon>
        <taxon>Pseudomonadati</taxon>
        <taxon>Pseudomonadota</taxon>
        <taxon>Alphaproteobacteria</taxon>
        <taxon>Hyphomicrobiales</taxon>
        <taxon>Devosiaceae</taxon>
        <taxon>Devosia</taxon>
    </lineage>
</organism>
<evidence type="ECO:0000256" key="4">
    <source>
        <dbReference type="ARBA" id="ARBA00022475"/>
    </source>
</evidence>
<evidence type="ECO:0000256" key="2">
    <source>
        <dbReference type="ARBA" id="ARBA00009212"/>
    </source>
</evidence>
<dbReference type="EMBL" id="FPCK01000003">
    <property type="protein sequence ID" value="SFV37306.1"/>
    <property type="molecule type" value="Genomic_DNA"/>
</dbReference>
<evidence type="ECO:0000256" key="3">
    <source>
        <dbReference type="ARBA" id="ARBA00022448"/>
    </source>
</evidence>
<dbReference type="GO" id="GO:0005886">
    <property type="term" value="C:plasma membrane"/>
    <property type="evidence" value="ECO:0007669"/>
    <property type="project" value="UniProtKB-SubCell"/>
</dbReference>
<dbReference type="RefSeq" id="WP_092425682.1">
    <property type="nucleotide sequence ID" value="NZ_FPCK01000003.1"/>
</dbReference>
<evidence type="ECO:0000256" key="5">
    <source>
        <dbReference type="ARBA" id="ARBA00022692"/>
    </source>
</evidence>
<feature type="transmembrane region" description="Helical" evidence="8">
    <location>
        <begin position="6"/>
        <end position="27"/>
    </location>
</feature>
<accession>A0A1I7NRL0</accession>
<protein>
    <submittedName>
        <fullName evidence="9">Multicomponent Na+:H+ antiporter subunit F</fullName>
    </submittedName>
</protein>
<evidence type="ECO:0000256" key="1">
    <source>
        <dbReference type="ARBA" id="ARBA00004651"/>
    </source>
</evidence>
<reference evidence="9 10" key="1">
    <citation type="submission" date="2016-10" db="EMBL/GenBank/DDBJ databases">
        <authorList>
            <person name="de Groot N.N."/>
        </authorList>
    </citation>
    <scope>NUCLEOTIDE SEQUENCE [LARGE SCALE GENOMIC DNA]</scope>
    <source>
        <strain evidence="9 10">IPL20</strain>
    </source>
</reference>
<dbReference type="GO" id="GO:0015385">
    <property type="term" value="F:sodium:proton antiporter activity"/>
    <property type="evidence" value="ECO:0007669"/>
    <property type="project" value="TreeGrafter"/>
</dbReference>
<keyword evidence="6 8" id="KW-1133">Transmembrane helix</keyword>
<dbReference type="InterPro" id="IPR007208">
    <property type="entry name" value="MrpF/PhaF-like"/>
</dbReference>
<dbReference type="Pfam" id="PF04066">
    <property type="entry name" value="MrpF_PhaF"/>
    <property type="match status" value="1"/>
</dbReference>
<evidence type="ECO:0000256" key="7">
    <source>
        <dbReference type="ARBA" id="ARBA00023136"/>
    </source>
</evidence>